<dbReference type="EMBL" id="BORC01000009">
    <property type="protein sequence ID" value="GIN63943.1"/>
    <property type="molecule type" value="Genomic_DNA"/>
</dbReference>
<dbReference type="RefSeq" id="WP_212934308.1">
    <property type="nucleotide sequence ID" value="NZ_BORC01000009.1"/>
</dbReference>
<name>A0A919WKU2_9BACI</name>
<dbReference type="Pfam" id="PF14526">
    <property type="entry name" value="Cass2"/>
    <property type="match status" value="1"/>
</dbReference>
<dbReference type="Gene3D" id="3.20.80.10">
    <property type="entry name" value="Regulatory factor, effector binding domain"/>
    <property type="match status" value="1"/>
</dbReference>
<dbReference type="InterPro" id="IPR010499">
    <property type="entry name" value="AraC_E-bd"/>
</dbReference>
<dbReference type="AlphaFoldDB" id="A0A919WKU2"/>
<dbReference type="SMART" id="SM00871">
    <property type="entry name" value="AraC_E_bind"/>
    <property type="match status" value="1"/>
</dbReference>
<evidence type="ECO:0000313" key="3">
    <source>
        <dbReference type="Proteomes" id="UP000682111"/>
    </source>
</evidence>
<comment type="caution">
    <text evidence="2">The sequence shown here is derived from an EMBL/GenBank/DDBJ whole genome shotgun (WGS) entry which is preliminary data.</text>
</comment>
<gene>
    <name evidence="2" type="ORF">J27TS8_39360</name>
</gene>
<accession>A0A919WKU2</accession>
<dbReference type="SUPFAM" id="SSF55136">
    <property type="entry name" value="Probable bacterial effector-binding domain"/>
    <property type="match status" value="1"/>
</dbReference>
<evidence type="ECO:0000259" key="1">
    <source>
        <dbReference type="SMART" id="SM00871"/>
    </source>
</evidence>
<evidence type="ECO:0000313" key="2">
    <source>
        <dbReference type="EMBL" id="GIN63943.1"/>
    </source>
</evidence>
<keyword evidence="3" id="KW-1185">Reference proteome</keyword>
<dbReference type="Proteomes" id="UP000682111">
    <property type="component" value="Unassembled WGS sequence"/>
</dbReference>
<organism evidence="2 3">
    <name type="scientific">Robertmurraya siralis</name>
    <dbReference type="NCBI Taxonomy" id="77777"/>
    <lineage>
        <taxon>Bacteria</taxon>
        <taxon>Bacillati</taxon>
        <taxon>Bacillota</taxon>
        <taxon>Bacilli</taxon>
        <taxon>Bacillales</taxon>
        <taxon>Bacillaceae</taxon>
        <taxon>Robertmurraya</taxon>
    </lineage>
</organism>
<dbReference type="InterPro" id="IPR011256">
    <property type="entry name" value="Reg_factor_effector_dom_sf"/>
</dbReference>
<feature type="domain" description="AraC effector-binding" evidence="1">
    <location>
        <begin position="2"/>
        <end position="158"/>
    </location>
</feature>
<dbReference type="InterPro" id="IPR029441">
    <property type="entry name" value="Cass2"/>
</dbReference>
<sequence>MNNFKVEKKALFRFVGFKTKLEGASFIHSDEFSDQKTEFFKSVVQSGKMASLQPISESKNGYAVVKSDGKNTFYYAGVLTSQPVKADTEEVLFKEGDYLVLSGKGGLSRLAFDRLEDQAFNEILNKEFPYELHGEAIVEILLNGNPLDSEVELWVPVKAK</sequence>
<reference evidence="2" key="1">
    <citation type="submission" date="2021-03" db="EMBL/GenBank/DDBJ databases">
        <title>Antimicrobial resistance genes in bacteria isolated from Japanese honey, and their potential for conferring macrolide and lincosamide resistance in the American foulbrood pathogen Paenibacillus larvae.</title>
        <authorList>
            <person name="Okamoto M."/>
            <person name="Kumagai M."/>
            <person name="Kanamori H."/>
            <person name="Takamatsu D."/>
        </authorList>
    </citation>
    <scope>NUCLEOTIDE SEQUENCE</scope>
    <source>
        <strain evidence="2">J27TS8</strain>
    </source>
</reference>
<protein>
    <recommendedName>
        <fullName evidence="1">AraC effector-binding domain-containing protein</fullName>
    </recommendedName>
</protein>
<proteinExistence type="predicted"/>